<feature type="region of interest" description="Disordered" evidence="5">
    <location>
        <begin position="233"/>
        <end position="524"/>
    </location>
</feature>
<dbReference type="Pfam" id="PF15277">
    <property type="entry name" value="Sec3-PIP2_bind"/>
    <property type="match status" value="1"/>
</dbReference>
<feature type="domain" description="Exocyst complex component Sec3 PIP2-binding N-terminal" evidence="6">
    <location>
        <begin position="109"/>
        <end position="212"/>
    </location>
</feature>
<dbReference type="GO" id="GO:0006887">
    <property type="term" value="P:exocytosis"/>
    <property type="evidence" value="ECO:0007669"/>
    <property type="project" value="UniProtKB-KW"/>
</dbReference>
<feature type="compositionally biased region" description="Polar residues" evidence="5">
    <location>
        <begin position="10"/>
        <end position="39"/>
    </location>
</feature>
<evidence type="ECO:0000256" key="2">
    <source>
        <dbReference type="ARBA" id="ARBA00022448"/>
    </source>
</evidence>
<dbReference type="Pfam" id="PF20654">
    <property type="entry name" value="Sec3_C-term"/>
    <property type="match status" value="1"/>
</dbReference>
<feature type="compositionally biased region" description="Low complexity" evidence="5">
    <location>
        <begin position="390"/>
        <end position="408"/>
    </location>
</feature>
<feature type="compositionally biased region" description="Polar residues" evidence="5">
    <location>
        <begin position="472"/>
        <end position="481"/>
    </location>
</feature>
<feature type="compositionally biased region" description="Basic and acidic residues" evidence="5">
    <location>
        <begin position="581"/>
        <end position="594"/>
    </location>
</feature>
<evidence type="ECO:0000256" key="5">
    <source>
        <dbReference type="SAM" id="MobiDB-lite"/>
    </source>
</evidence>
<keyword evidence="2" id="KW-0813">Transport</keyword>
<comment type="caution">
    <text evidence="7">The sequence shown here is derived from an EMBL/GenBank/DDBJ whole genome shotgun (WGS) entry which is preliminary data.</text>
</comment>
<evidence type="ECO:0000313" key="7">
    <source>
        <dbReference type="EMBL" id="KAK5113193.1"/>
    </source>
</evidence>
<evidence type="ECO:0000256" key="4">
    <source>
        <dbReference type="ARBA" id="ARBA00023054"/>
    </source>
</evidence>
<dbReference type="SMART" id="SM01313">
    <property type="entry name" value="Sec3-PIP2_bind"/>
    <property type="match status" value="1"/>
</dbReference>
<keyword evidence="3" id="KW-0268">Exocytosis</keyword>
<dbReference type="InterPro" id="IPR048628">
    <property type="entry name" value="Sec3_C"/>
</dbReference>
<feature type="compositionally biased region" description="Polar residues" evidence="5">
    <location>
        <begin position="608"/>
        <end position="620"/>
    </location>
</feature>
<protein>
    <recommendedName>
        <fullName evidence="6">Exocyst complex component Sec3 PIP2-binding N-terminal domain-containing protein</fullName>
    </recommendedName>
</protein>
<feature type="compositionally biased region" description="Polar residues" evidence="5">
    <location>
        <begin position="858"/>
        <end position="867"/>
    </location>
</feature>
<feature type="compositionally biased region" description="Polar residues" evidence="5">
    <location>
        <begin position="805"/>
        <end position="814"/>
    </location>
</feature>
<feature type="compositionally biased region" description="Polar residues" evidence="5">
    <location>
        <begin position="413"/>
        <end position="444"/>
    </location>
</feature>
<feature type="compositionally biased region" description="Polar residues" evidence="5">
    <location>
        <begin position="702"/>
        <end position="714"/>
    </location>
</feature>
<feature type="compositionally biased region" description="Low complexity" evidence="5">
    <location>
        <begin position="779"/>
        <end position="792"/>
    </location>
</feature>
<dbReference type="CDD" id="cd13315">
    <property type="entry name" value="PH_Sec3"/>
    <property type="match status" value="1"/>
</dbReference>
<feature type="compositionally biased region" description="Polar residues" evidence="5">
    <location>
        <begin position="629"/>
        <end position="641"/>
    </location>
</feature>
<evidence type="ECO:0000256" key="3">
    <source>
        <dbReference type="ARBA" id="ARBA00022483"/>
    </source>
</evidence>
<dbReference type="InterPro" id="IPR028258">
    <property type="entry name" value="Sec3-PIP2_bind"/>
</dbReference>
<feature type="compositionally biased region" description="Low complexity" evidence="5">
    <location>
        <begin position="40"/>
        <end position="55"/>
    </location>
</feature>
<dbReference type="Pfam" id="PF09763">
    <property type="entry name" value="Sec3_CC"/>
    <property type="match status" value="1"/>
</dbReference>
<evidence type="ECO:0000256" key="1">
    <source>
        <dbReference type="ARBA" id="ARBA00006518"/>
    </source>
</evidence>
<name>A0AAN7YRN8_9PEZI</name>
<feature type="compositionally biased region" description="Low complexity" evidence="5">
    <location>
        <begin position="683"/>
        <end position="695"/>
    </location>
</feature>
<evidence type="ECO:0000259" key="6">
    <source>
        <dbReference type="SMART" id="SM01313"/>
    </source>
</evidence>
<feature type="compositionally biased region" description="Polar residues" evidence="5">
    <location>
        <begin position="239"/>
        <end position="248"/>
    </location>
</feature>
<feature type="region of interest" description="Disordered" evidence="5">
    <location>
        <begin position="1"/>
        <end position="59"/>
    </location>
</feature>
<dbReference type="InterPro" id="IPR019160">
    <property type="entry name" value="Sec3_CC"/>
</dbReference>
<keyword evidence="4" id="KW-0175">Coiled coil</keyword>
<dbReference type="PANTHER" id="PTHR16092">
    <property type="entry name" value="SEC3/SYNTAXIN-RELATED"/>
    <property type="match status" value="1"/>
</dbReference>
<dbReference type="Proteomes" id="UP001310890">
    <property type="component" value="Unassembled WGS sequence"/>
</dbReference>
<proteinExistence type="inferred from homology"/>
<dbReference type="EMBL" id="JAVRRL010000025">
    <property type="protein sequence ID" value="KAK5113193.1"/>
    <property type="molecule type" value="Genomic_DNA"/>
</dbReference>
<sequence>MSRPPGNGYRNMSSGPNSSILPATTSQQRLVTPNQQHQRSVSPSAGTSSTAAAMSRAERFEDEKRRIIDSCFSKLDANGQLAESYITHIRIIEDAAHPSSPPPPESAEANKKQRLIVIAVRSTGRVRMHKARENNNGSFSIGKTWNLEEMSAIETFGNPNVPVQSEKEALQKQWAGNVGFTVTITKAYYWQAGTNKEKDFFIASAVKIFRKYTKGLVPELKGFDEKEKAMMIGQPPPQAQQQERSPAPQSHPGVTPGMRAESRQGSRDMSPVARPQPPFAQRPQSREGSRYRGSPGPPSSIHDAQRPGSAAHSRENPTVTHNGPQQPPNGAMRPWASREDMRAGSRERLPRMDGAGRPGTSPAPAYGRQPMYSQQQHQQRDDKLPPPSMPSARSQSPSVSSLASSAGPGRSQARANSPPRQRQYQQSINSVPEDQSMHSATSHVLQEAPRTALPAPPQQQGASTDGPALMASTRQRWQNPGQTGGQRPRSPGAPQLPPLRTSEPESLAPLQTRDGAADSWNPLTATSEASSAGIVDLGDAAGIAALGSYWGPEPSPGPNSDAVMSTPTIHESPASPLTPERSTRRPGMQDREISEANYDLRPPPLRSQAGSQGVSRTASADEQGGSRFGSPSQNAYVSANGNEPEIRPLAVRDKRMSAEQRPLSSRSAATDSSATLPMPGGFAVTPTAPSPAVTPSEEKTQQDASVAQAGSATPQDERPGLGPMFKKGTARDRFKKAANAANAFKPRPGGAAEKILRAKAEREAGLSPAEDTDGASGFVPRPVVAAPMPVAEKPAEETPKVEVTSPLTPMQGSGSVADPTAARMAEQQARQSDEMPRSVQFSDAPSPHKETDGHLKTPDQQSSTSQLDAEAEEQAERDLLAQRDLRSKPLPIAKVKRRSATQQRNLAALGIDPTLLDDKALDFESALEDFGWMDRSLDPKAMAALEHEIKREQGRLEAGSWVSISGDGASDAVREEKVKAVADLLGSAIKECDDLEGKLMLYSLELGSLNPDVEFIEAQSQGLQVQSANQKGLVRELEALVEVIGLDGRVLDPLRRGNLGDARGLEEVESAAGTLWRAILVVDPGFASGGPGRGGRPKSRGMSTGGAGQGSAQEALSGMKALREKREVYDQEAGQFVQRFMQHLDAIFGRAMGQAKRSVLRPASSGTGARRLNKDGFIEARTGLWVYSPLILFTKEVNQPAWTTMIRLYYSQAQALYAEAFKENLGGWKRAARRPGPEEADLLFTAADKADADGSGGSISTIGAARKMTIKRSQTLAKTLRSAGAGGGNKHALDLQSSRSTGQLLTAEVFAGALDEMAPLISQEQNFIAEFFWARSGDSRDFVEVVQAAGPPDTRGAGVDLVRPRGVEVEREMAKIVRGAMEQEFAFFAREVQGLLEWCVAGDPIQGVGVMACLSRHSYYLAETNQEFLLGMLEGLIAKLQTLWARFVDEQVKAIEDTKVKIKKRKGVIGFIKVFPLFAHAVENCFAVVGGADYEVEKESLAVTRRWVDETYQRLNRTMFDSLKVIAKESPTVGASAGAEDPEDKEMLNYHILLIENMNHYVEEVDDGGREGVLAESRGKALIERAEALEAYVNRVVKRPLGKLLDFLDSTDSLFVSHPNPTAIASRPSYSRKAARNLFSQYDSKEIRRGIDTLRKRIEKHFGEGDEEQLSRQLVGLVGKECERVYERTIERMEGLVGKVYPSAEGEKAVEVEFGREDVKAGFRR</sequence>
<feature type="compositionally biased region" description="Basic and acidic residues" evidence="5">
    <location>
        <begin position="754"/>
        <end position="764"/>
    </location>
</feature>
<accession>A0AAN7YRN8</accession>
<dbReference type="PANTHER" id="PTHR16092:SF14">
    <property type="entry name" value="EXOCYST COMPLEX COMPONENT 1 ISOFORM X1"/>
    <property type="match status" value="1"/>
</dbReference>
<evidence type="ECO:0000313" key="8">
    <source>
        <dbReference type="Proteomes" id="UP001310890"/>
    </source>
</evidence>
<feature type="compositionally biased region" description="Basic and acidic residues" evidence="5">
    <location>
        <begin position="846"/>
        <end position="857"/>
    </location>
</feature>
<dbReference type="Gene3D" id="2.30.29.90">
    <property type="match status" value="1"/>
</dbReference>
<dbReference type="FunFam" id="2.30.29.90:FF:000003">
    <property type="entry name" value="Exocyst complex component Sec3"/>
    <property type="match status" value="1"/>
</dbReference>
<reference evidence="7" key="1">
    <citation type="submission" date="2023-08" db="EMBL/GenBank/DDBJ databases">
        <title>Black Yeasts Isolated from many extreme environments.</title>
        <authorList>
            <person name="Coleine C."/>
            <person name="Stajich J.E."/>
            <person name="Selbmann L."/>
        </authorList>
    </citation>
    <scope>NUCLEOTIDE SEQUENCE</scope>
    <source>
        <strain evidence="7">CCFEE 5401</strain>
    </source>
</reference>
<feature type="region of interest" description="Disordered" evidence="5">
    <location>
        <begin position="546"/>
        <end position="875"/>
    </location>
</feature>
<feature type="region of interest" description="Disordered" evidence="5">
    <location>
        <begin position="1088"/>
        <end position="1116"/>
    </location>
</feature>
<comment type="similarity">
    <text evidence="1">Belongs to the SEC3 family.</text>
</comment>
<feature type="compositionally biased region" description="Low complexity" evidence="5">
    <location>
        <begin position="664"/>
        <end position="675"/>
    </location>
</feature>
<gene>
    <name evidence="7" type="ORF">LTR62_003529</name>
</gene>
<dbReference type="GO" id="GO:0005886">
    <property type="term" value="C:plasma membrane"/>
    <property type="evidence" value="ECO:0007669"/>
    <property type="project" value="TreeGrafter"/>
</dbReference>
<dbReference type="GO" id="GO:0005546">
    <property type="term" value="F:phosphatidylinositol-4,5-bisphosphate binding"/>
    <property type="evidence" value="ECO:0007669"/>
    <property type="project" value="TreeGrafter"/>
</dbReference>
<dbReference type="GO" id="GO:0006893">
    <property type="term" value="P:Golgi to plasma membrane transport"/>
    <property type="evidence" value="ECO:0007669"/>
    <property type="project" value="TreeGrafter"/>
</dbReference>
<dbReference type="GO" id="GO:0000145">
    <property type="term" value="C:exocyst"/>
    <property type="evidence" value="ECO:0007669"/>
    <property type="project" value="InterPro"/>
</dbReference>
<organism evidence="7 8">
    <name type="scientific">Meristemomyces frigidus</name>
    <dbReference type="NCBI Taxonomy" id="1508187"/>
    <lineage>
        <taxon>Eukaryota</taxon>
        <taxon>Fungi</taxon>
        <taxon>Dikarya</taxon>
        <taxon>Ascomycota</taxon>
        <taxon>Pezizomycotina</taxon>
        <taxon>Dothideomycetes</taxon>
        <taxon>Dothideomycetidae</taxon>
        <taxon>Mycosphaerellales</taxon>
        <taxon>Teratosphaeriaceae</taxon>
        <taxon>Meristemomyces</taxon>
    </lineage>
</organism>
<feature type="compositionally biased region" description="Basic and acidic residues" evidence="5">
    <location>
        <begin position="336"/>
        <end position="351"/>
    </location>
</feature>
<feature type="compositionally biased region" description="Basic and acidic residues" evidence="5">
    <location>
        <begin position="644"/>
        <end position="658"/>
    </location>
</feature>